<keyword evidence="4" id="KW-1133">Transmembrane helix</keyword>
<gene>
    <name evidence="5" type="ORF">CDQ84_17495</name>
</gene>
<keyword evidence="3" id="KW-0326">Glycosidase</keyword>
<evidence type="ECO:0000256" key="1">
    <source>
        <dbReference type="ARBA" id="ARBA00009865"/>
    </source>
</evidence>
<evidence type="ECO:0000256" key="4">
    <source>
        <dbReference type="SAM" id="Phobius"/>
    </source>
</evidence>
<organism evidence="5 6">
    <name type="scientific">Clostridium thermosuccinogenes</name>
    <dbReference type="NCBI Taxonomy" id="84032"/>
    <lineage>
        <taxon>Bacteria</taxon>
        <taxon>Bacillati</taxon>
        <taxon>Bacillota</taxon>
        <taxon>Clostridia</taxon>
        <taxon>Eubacteriales</taxon>
        <taxon>Clostridiaceae</taxon>
        <taxon>Clostridium</taxon>
    </lineage>
</organism>
<protein>
    <recommendedName>
        <fullName evidence="7">Glycoside hydrolase</fullName>
    </recommendedName>
</protein>
<dbReference type="OrthoDB" id="9801455at2"/>
<dbReference type="Gene3D" id="2.115.10.20">
    <property type="entry name" value="Glycosyl hydrolase domain, family 43"/>
    <property type="match status" value="1"/>
</dbReference>
<dbReference type="KEGG" id="cthd:CDO33_02445"/>
<dbReference type="EMBL" id="NIOJ01000072">
    <property type="protein sequence ID" value="PNT95209.1"/>
    <property type="molecule type" value="Genomic_DNA"/>
</dbReference>
<dbReference type="InterPro" id="IPR006710">
    <property type="entry name" value="Glyco_hydro_43"/>
</dbReference>
<evidence type="ECO:0000256" key="2">
    <source>
        <dbReference type="ARBA" id="ARBA00022801"/>
    </source>
</evidence>
<dbReference type="RefSeq" id="WP_103083034.1">
    <property type="nucleotide sequence ID" value="NZ_CP021850.1"/>
</dbReference>
<evidence type="ECO:0000313" key="5">
    <source>
        <dbReference type="EMBL" id="PNT95209.1"/>
    </source>
</evidence>
<dbReference type="SUPFAM" id="SSF75005">
    <property type="entry name" value="Arabinanase/levansucrase/invertase"/>
    <property type="match status" value="1"/>
</dbReference>
<dbReference type="CDD" id="cd08991">
    <property type="entry name" value="GH43_HoAraf43-like"/>
    <property type="match status" value="1"/>
</dbReference>
<comment type="caution">
    <text evidence="5">The sequence shown here is derived from an EMBL/GenBank/DDBJ whole genome shotgun (WGS) entry which is preliminary data.</text>
</comment>
<dbReference type="GO" id="GO:0005975">
    <property type="term" value="P:carbohydrate metabolic process"/>
    <property type="evidence" value="ECO:0007669"/>
    <property type="project" value="InterPro"/>
</dbReference>
<name>A0A2K2F7Y1_9CLOT</name>
<accession>A0A2K2F7Y1</accession>
<dbReference type="Pfam" id="PF04616">
    <property type="entry name" value="Glyco_hydro_43"/>
    <property type="match status" value="1"/>
</dbReference>
<evidence type="ECO:0000256" key="3">
    <source>
        <dbReference type="ARBA" id="ARBA00023295"/>
    </source>
</evidence>
<dbReference type="PANTHER" id="PTHR42812">
    <property type="entry name" value="BETA-XYLOSIDASE"/>
    <property type="match status" value="1"/>
</dbReference>
<dbReference type="AlphaFoldDB" id="A0A2K2F7Y1"/>
<proteinExistence type="inferred from homology"/>
<dbReference type="Gene3D" id="2.60.120.560">
    <property type="entry name" value="Exo-inulinase, domain 1"/>
    <property type="match status" value="2"/>
</dbReference>
<keyword evidence="2" id="KW-0378">Hydrolase</keyword>
<keyword evidence="6" id="KW-1185">Reference proteome</keyword>
<keyword evidence="4" id="KW-0472">Membrane</keyword>
<evidence type="ECO:0000313" key="6">
    <source>
        <dbReference type="Proteomes" id="UP000236151"/>
    </source>
</evidence>
<dbReference type="PANTHER" id="PTHR42812:SF12">
    <property type="entry name" value="BETA-XYLOSIDASE-RELATED"/>
    <property type="match status" value="1"/>
</dbReference>
<evidence type="ECO:0008006" key="7">
    <source>
        <dbReference type="Google" id="ProtNLM"/>
    </source>
</evidence>
<dbReference type="GO" id="GO:0004553">
    <property type="term" value="F:hydrolase activity, hydrolyzing O-glycosyl compounds"/>
    <property type="evidence" value="ECO:0007669"/>
    <property type="project" value="InterPro"/>
</dbReference>
<keyword evidence="4" id="KW-0812">Transmembrane</keyword>
<reference evidence="5 6" key="1">
    <citation type="submission" date="2017-06" db="EMBL/GenBank/DDBJ databases">
        <title>Investigating the central metabolism of Clostridium thermosuccinogenes.</title>
        <authorList>
            <person name="Koendjbiharie J.G."/>
            <person name="van Kranenburg R."/>
        </authorList>
    </citation>
    <scope>NUCLEOTIDE SEQUENCE [LARGE SCALE GENOMIC DNA]</scope>
    <source>
        <strain evidence="5 6">DSM 5806</strain>
    </source>
</reference>
<sequence>MKHFKRAIGTAFILACSIIYLAVVPVGCTRTTAVYKPKENEWKVDSMIKNPIILPEKPGDGAADPFIMRYNGWYYLYTTGVVNIWRSKDLANWSYVGTANDAKPLSAAYAPEVYYWNGKFYMYTSPAGNGHYILEADEPTGPFIRVTENLGLSIDGSIFIDDDGSWHFTRADSRGIIGHEMSSPTEIDPKGVNLGAYMGHWTEGPMIIKRNGRYFMTYTGNHFQSRGYRVNYCVSEEGPFGPYNKPSDSPILINDMDISRSLGHSSFVYGPDLDSMYIAYHSYTVNISPRVLNIDRLSFNGSRMYVNGPTWFEMPVADMPSYALWPEDDPASQMDRTSLDNMESLLSKEETGNTFTAEWNLSGGNGDTGVVLCKNDDGDYIRILWLKDSSSVVVEKHEKGAFRTLGSFELPNGFRRDALHTVKVQYCPELLDVYFDGMHKLEYKNPGPGSGRIGYVYEGSQPSIGFTGFSDAYKGSGDYKAVKPIPGRFDAVHHLPERNKGNGGSIANGTLAGDINTLILEKKGAWASYRVNAEKDGTYGIALQVSKSTQENIEVEVLEDGQSLGVFSLKELSELRRSTGESKGIDRAEREEKAESEIKTEADFVKIPLGTISLKAGMHQLALRLAGGENLEILSVEIYGEDSSALPAEYDMTGWHRDMKVYGHGSFSFDEKGMGNPDREDMKMTVGSRTWTDYIIDVEVTPGRFGMGRSGLLFRASNESYHPHQNNNALQGYFAGMDSDGIFLKRMNYEDTKEIAKVPFKAAEGVTYSMRVEARGNSIKVYVNDMDNPVIEYCDPNPFLFGRVGVWSFKDVAVYKNLKIALLQDKG</sequence>
<feature type="transmembrane region" description="Helical" evidence="4">
    <location>
        <begin position="7"/>
        <end position="27"/>
    </location>
</feature>
<comment type="similarity">
    <text evidence="1">Belongs to the glycosyl hydrolase 43 family.</text>
</comment>
<dbReference type="InterPro" id="IPR023296">
    <property type="entry name" value="Glyco_hydro_beta-prop_sf"/>
</dbReference>
<dbReference type="Gene3D" id="2.60.120.260">
    <property type="entry name" value="Galactose-binding domain-like"/>
    <property type="match status" value="1"/>
</dbReference>
<dbReference type="InterPro" id="IPR051795">
    <property type="entry name" value="Glycosyl_Hydrlase_43"/>
</dbReference>
<dbReference type="Proteomes" id="UP000236151">
    <property type="component" value="Unassembled WGS sequence"/>
</dbReference>